<proteinExistence type="predicted"/>
<reference evidence="4" key="1">
    <citation type="journal article" date="2019" name="Int. J. Syst. Evol. Microbiol.">
        <title>The Global Catalogue of Microorganisms (GCM) 10K type strain sequencing project: providing services to taxonomists for standard genome sequencing and annotation.</title>
        <authorList>
            <consortium name="The Broad Institute Genomics Platform"/>
            <consortium name="The Broad Institute Genome Sequencing Center for Infectious Disease"/>
            <person name="Wu L."/>
            <person name="Ma J."/>
        </authorList>
    </citation>
    <scope>NUCLEOTIDE SEQUENCE [LARGE SCALE GENOMIC DNA]</scope>
    <source>
        <strain evidence="4">JCM 9651</strain>
    </source>
</reference>
<dbReference type="Proteomes" id="UP001499990">
    <property type="component" value="Unassembled WGS sequence"/>
</dbReference>
<dbReference type="SUPFAM" id="SSF55486">
    <property type="entry name" value="Metalloproteases ('zincins'), catalytic domain"/>
    <property type="match status" value="1"/>
</dbReference>
<protein>
    <submittedName>
        <fullName evidence="3">DUF3152 domain-containing protein</fullName>
    </submittedName>
</protein>
<dbReference type="EMBL" id="BAAAYL010000001">
    <property type="protein sequence ID" value="GAA3374091.1"/>
    <property type="molecule type" value="Genomic_DNA"/>
</dbReference>
<name>A0ABP6SDS3_9ACTN</name>
<dbReference type="Pfam" id="PF11350">
    <property type="entry name" value="DUF3152"/>
    <property type="match status" value="1"/>
</dbReference>
<keyword evidence="4" id="KW-1185">Reference proteome</keyword>
<accession>A0ABP6SDS3</accession>
<dbReference type="RefSeq" id="WP_345038854.1">
    <property type="nucleotide sequence ID" value="NZ_BAAAYL010000001.1"/>
</dbReference>
<evidence type="ECO:0000313" key="4">
    <source>
        <dbReference type="Proteomes" id="UP001499990"/>
    </source>
</evidence>
<evidence type="ECO:0000313" key="3">
    <source>
        <dbReference type="EMBL" id="GAA3374091.1"/>
    </source>
</evidence>
<feature type="region of interest" description="Disordered" evidence="1">
    <location>
        <begin position="44"/>
        <end position="107"/>
    </location>
</feature>
<dbReference type="InterPro" id="IPR022603">
    <property type="entry name" value="DUF3152"/>
</dbReference>
<sequence length="275" mass="28876">MAAEPRGRRAARRARRRRARIRILTGLAVSGAALTGGVAVVSALDGSSRQDEDRVSASPSARATTEKPVPTSEERPDPGPTPGPATAFPESGPGTFTAAPADGRTYGTGTVQRYRVEIEDGTGLSVRGAAAEIGAVLGDARGWTRDGTHAFRPVDTGRADFVIRIATPATVDRLCGAYGLHTRGEVNCRAGTAVVVNLKRWLQGSPQFDGPVTDYRALIVNHEVGHWLGHGHETCPGPGRPAPAMMQQIKGLKGCVSNAWPYDADGRYLGGPAVP</sequence>
<organism evidence="3 4">
    <name type="scientific">Streptomyces sannanensis</name>
    <dbReference type="NCBI Taxonomy" id="285536"/>
    <lineage>
        <taxon>Bacteria</taxon>
        <taxon>Bacillati</taxon>
        <taxon>Actinomycetota</taxon>
        <taxon>Actinomycetes</taxon>
        <taxon>Kitasatosporales</taxon>
        <taxon>Streptomycetaceae</taxon>
        <taxon>Streptomyces</taxon>
    </lineage>
</organism>
<evidence type="ECO:0000256" key="1">
    <source>
        <dbReference type="SAM" id="MobiDB-lite"/>
    </source>
</evidence>
<evidence type="ECO:0000259" key="2">
    <source>
        <dbReference type="Pfam" id="PF11350"/>
    </source>
</evidence>
<comment type="caution">
    <text evidence="3">The sequence shown here is derived from an EMBL/GenBank/DDBJ whole genome shotgun (WGS) entry which is preliminary data.</text>
</comment>
<feature type="domain" description="DUF3152" evidence="2">
    <location>
        <begin position="85"/>
        <end position="253"/>
    </location>
</feature>
<gene>
    <name evidence="3" type="ORF">GCM10020367_36630</name>
</gene>